<protein>
    <submittedName>
        <fullName evidence="2">Uncharacterized protein</fullName>
    </submittedName>
</protein>
<evidence type="ECO:0000256" key="1">
    <source>
        <dbReference type="SAM" id="MobiDB-lite"/>
    </source>
</evidence>
<dbReference type="RefSeq" id="WP_141225878.1">
    <property type="nucleotide sequence ID" value="NZ_CP067140.1"/>
</dbReference>
<dbReference type="InterPro" id="IPR046723">
    <property type="entry name" value="DUF6615"/>
</dbReference>
<evidence type="ECO:0000313" key="3">
    <source>
        <dbReference type="Proteomes" id="UP001215549"/>
    </source>
</evidence>
<reference evidence="2 3" key="1">
    <citation type="submission" date="2021-01" db="EMBL/GenBank/DDBJ databases">
        <title>Biogeographic distribution of Paracoccus.</title>
        <authorList>
            <person name="Hollensteiner J."/>
            <person name="Leineberger J."/>
            <person name="Brinkhoff T."/>
            <person name="Daniel R."/>
        </authorList>
    </citation>
    <scope>NUCLEOTIDE SEQUENCE [LARGE SCALE GENOMIC DNA]</scope>
    <source>
        <strain evidence="2 3">DSM 18447</strain>
    </source>
</reference>
<dbReference type="Pfam" id="PF20320">
    <property type="entry name" value="DUF6615"/>
    <property type="match status" value="1"/>
</dbReference>
<keyword evidence="3" id="KW-1185">Reference proteome</keyword>
<dbReference type="EMBL" id="CP067140">
    <property type="protein sequence ID" value="WCR04389.1"/>
    <property type="molecule type" value="Genomic_DNA"/>
</dbReference>
<gene>
    <name evidence="2" type="ORF">JHX88_06570</name>
</gene>
<evidence type="ECO:0000313" key="2">
    <source>
        <dbReference type="EMBL" id="WCR04389.1"/>
    </source>
</evidence>
<organism evidence="2 3">
    <name type="scientific">Paracoccus saliphilus</name>
    <dbReference type="NCBI Taxonomy" id="405559"/>
    <lineage>
        <taxon>Bacteria</taxon>
        <taxon>Pseudomonadati</taxon>
        <taxon>Pseudomonadota</taxon>
        <taxon>Alphaproteobacteria</taxon>
        <taxon>Rhodobacterales</taxon>
        <taxon>Paracoccaceae</taxon>
        <taxon>Paracoccus</taxon>
    </lineage>
</organism>
<sequence length="296" mass="33503">MDLRGSLLYSLLELAHATSKNLGFAHRDDVHVSYGEETITETNLLELRRRHPAIITLHTFGKKKEALNGADWEWHIIGRRRKFRMRVQAKRLQKNGVLKIPHKVKSSGAQQIDLLIKDAKANRLQPIYCIYSAENQRNHWAIKPTPGDFVEFEYGCLLVSANTVKANGPRALGDIETHCIPWHYLVERCRYVGAEVSDILEVDGSEMRFVIASGALSSVTDEARAIDSVAVSSFPTLDELNASVGPSREIDGLIDADDPEYERRSSEEEYRERRIGRLVEIDVREIPVARDDEDAV</sequence>
<name>A0ABY7SBT5_9RHOB</name>
<proteinExistence type="predicted"/>
<dbReference type="Proteomes" id="UP001215549">
    <property type="component" value="Chromosome"/>
</dbReference>
<feature type="region of interest" description="Disordered" evidence="1">
    <location>
        <begin position="248"/>
        <end position="269"/>
    </location>
</feature>
<accession>A0ABY7SBT5</accession>